<dbReference type="AlphaFoldDB" id="A0A9W7LNM1"/>
<dbReference type="Proteomes" id="UP001165190">
    <property type="component" value="Unassembled WGS sequence"/>
</dbReference>
<protein>
    <submittedName>
        <fullName evidence="2">Uncharacterized protein</fullName>
    </submittedName>
</protein>
<gene>
    <name evidence="2" type="ORF">HRI_000715400</name>
</gene>
<sequence length="70" mass="8060">MRKQSGRSFALLLPSSLLQVVYMVGFDVFIDDMVHLDLVLQVFIDDMVHLDLVLQVFIDDMVHLDLVLQV</sequence>
<name>A0A9W7LNM1_HIBTR</name>
<evidence type="ECO:0000313" key="3">
    <source>
        <dbReference type="Proteomes" id="UP001165190"/>
    </source>
</evidence>
<keyword evidence="3" id="KW-1185">Reference proteome</keyword>
<proteinExistence type="predicted"/>
<accession>A0A9W7LNM1</accession>
<keyword evidence="1" id="KW-0732">Signal</keyword>
<feature type="signal peptide" evidence="1">
    <location>
        <begin position="1"/>
        <end position="23"/>
    </location>
</feature>
<organism evidence="2 3">
    <name type="scientific">Hibiscus trionum</name>
    <name type="common">Flower of an hour</name>
    <dbReference type="NCBI Taxonomy" id="183268"/>
    <lineage>
        <taxon>Eukaryota</taxon>
        <taxon>Viridiplantae</taxon>
        <taxon>Streptophyta</taxon>
        <taxon>Embryophyta</taxon>
        <taxon>Tracheophyta</taxon>
        <taxon>Spermatophyta</taxon>
        <taxon>Magnoliopsida</taxon>
        <taxon>eudicotyledons</taxon>
        <taxon>Gunneridae</taxon>
        <taxon>Pentapetalae</taxon>
        <taxon>rosids</taxon>
        <taxon>malvids</taxon>
        <taxon>Malvales</taxon>
        <taxon>Malvaceae</taxon>
        <taxon>Malvoideae</taxon>
        <taxon>Hibiscus</taxon>
    </lineage>
</organism>
<evidence type="ECO:0000313" key="2">
    <source>
        <dbReference type="EMBL" id="GMI70461.1"/>
    </source>
</evidence>
<feature type="chain" id="PRO_5040990017" evidence="1">
    <location>
        <begin position="24"/>
        <end position="70"/>
    </location>
</feature>
<reference evidence="2" key="1">
    <citation type="submission" date="2023-05" db="EMBL/GenBank/DDBJ databases">
        <title>Genome and transcriptome analyses reveal genes involved in the formation of fine ridges on petal epidermal cells in Hibiscus trionum.</title>
        <authorList>
            <person name="Koshimizu S."/>
            <person name="Masuda S."/>
            <person name="Ishii T."/>
            <person name="Shirasu K."/>
            <person name="Hoshino A."/>
            <person name="Arita M."/>
        </authorList>
    </citation>
    <scope>NUCLEOTIDE SEQUENCE</scope>
    <source>
        <strain evidence="2">Hamamatsu line</strain>
    </source>
</reference>
<evidence type="ECO:0000256" key="1">
    <source>
        <dbReference type="SAM" id="SignalP"/>
    </source>
</evidence>
<dbReference type="EMBL" id="BSYR01000008">
    <property type="protein sequence ID" value="GMI70461.1"/>
    <property type="molecule type" value="Genomic_DNA"/>
</dbReference>
<comment type="caution">
    <text evidence="2">The sequence shown here is derived from an EMBL/GenBank/DDBJ whole genome shotgun (WGS) entry which is preliminary data.</text>
</comment>